<evidence type="ECO:0000256" key="4">
    <source>
        <dbReference type="ARBA" id="ARBA00022475"/>
    </source>
</evidence>
<evidence type="ECO:0000256" key="6">
    <source>
        <dbReference type="ARBA" id="ARBA00022692"/>
    </source>
</evidence>
<protein>
    <recommendedName>
        <fullName evidence="10">Maltose/maltodextrin transport system permease protein</fullName>
    </recommendedName>
</protein>
<dbReference type="SUPFAM" id="SSF161098">
    <property type="entry name" value="MetI-like"/>
    <property type="match status" value="1"/>
</dbReference>
<evidence type="ECO:0000256" key="2">
    <source>
        <dbReference type="ARBA" id="ARBA00009047"/>
    </source>
</evidence>
<keyword evidence="8 9" id="KW-0472">Membrane</keyword>
<evidence type="ECO:0000256" key="9">
    <source>
        <dbReference type="RuleBase" id="RU363032"/>
    </source>
</evidence>
<evidence type="ECO:0000256" key="10">
    <source>
        <dbReference type="RuleBase" id="RU367050"/>
    </source>
</evidence>
<dbReference type="Pfam" id="PF00528">
    <property type="entry name" value="BPD_transp_1"/>
    <property type="match status" value="1"/>
</dbReference>
<feature type="transmembrane region" description="Helical" evidence="9">
    <location>
        <begin position="246"/>
        <end position="267"/>
    </location>
</feature>
<evidence type="ECO:0000256" key="5">
    <source>
        <dbReference type="ARBA" id="ARBA00022597"/>
    </source>
</evidence>
<name>A0A1G7LX33_9BACL</name>
<reference evidence="12 13" key="1">
    <citation type="submission" date="2016-10" db="EMBL/GenBank/DDBJ databases">
        <authorList>
            <person name="de Groot N.N."/>
        </authorList>
    </citation>
    <scope>NUCLEOTIDE SEQUENCE [LARGE SCALE GENOMIC DNA]</scope>
    <source>
        <strain evidence="12 13">DSM 28129</strain>
    </source>
</reference>
<feature type="transmembrane region" description="Helical" evidence="9">
    <location>
        <begin position="43"/>
        <end position="61"/>
    </location>
</feature>
<feature type="domain" description="ABC transmembrane type-1" evidence="11">
    <location>
        <begin position="208"/>
        <end position="428"/>
    </location>
</feature>
<evidence type="ECO:0000256" key="1">
    <source>
        <dbReference type="ARBA" id="ARBA00004651"/>
    </source>
</evidence>
<comment type="function">
    <text evidence="10">Part of the ABC transporter complex MalEFGK involved in maltose/maltodextrin import. Probably responsible for the translocation of the substrate across the membrane.</text>
</comment>
<keyword evidence="13" id="KW-1185">Reference proteome</keyword>
<feature type="transmembrane region" description="Helical" evidence="9">
    <location>
        <begin position="342"/>
        <end position="363"/>
    </location>
</feature>
<feature type="transmembrane region" description="Helical" evidence="9">
    <location>
        <begin position="146"/>
        <end position="170"/>
    </location>
</feature>
<keyword evidence="3 9" id="KW-0813">Transport</keyword>
<organism evidence="12 13">
    <name type="scientific">Fontibacillus panacisegetis</name>
    <dbReference type="NCBI Taxonomy" id="670482"/>
    <lineage>
        <taxon>Bacteria</taxon>
        <taxon>Bacillati</taxon>
        <taxon>Bacillota</taxon>
        <taxon>Bacilli</taxon>
        <taxon>Bacillales</taxon>
        <taxon>Paenibacillaceae</taxon>
        <taxon>Fontibacillus</taxon>
    </lineage>
</organism>
<keyword evidence="5 10" id="KW-0762">Sugar transport</keyword>
<evidence type="ECO:0000256" key="3">
    <source>
        <dbReference type="ARBA" id="ARBA00022448"/>
    </source>
</evidence>
<dbReference type="GO" id="GO:0015423">
    <property type="term" value="F:ABC-type maltose transporter activity"/>
    <property type="evidence" value="ECO:0007669"/>
    <property type="project" value="TreeGrafter"/>
</dbReference>
<evidence type="ECO:0000313" key="12">
    <source>
        <dbReference type="EMBL" id="SDF54128.1"/>
    </source>
</evidence>
<proteinExistence type="inferred from homology"/>
<feature type="transmembrane region" description="Helical" evidence="9">
    <location>
        <begin position="407"/>
        <end position="430"/>
    </location>
</feature>
<dbReference type="EMBL" id="FNBG01000012">
    <property type="protein sequence ID" value="SDF54128.1"/>
    <property type="molecule type" value="Genomic_DNA"/>
</dbReference>
<sequence length="442" mass="49425">MNMFSKKIEKLIFFKKSAGKNVKASICLMGLGQLMYGQIGKGLLYLAILACGVLYFISRGFSDLAGLFTLGTKEKDAWFGIEGDNSVVMLLMGILFIAAIILFISCYLSNVRDTYETQILVEKGGKPRTLSEDVKKLLDEKFYKTALFLPIIGVFVFSILPIVFMIAVAFTNYGGNIVPPKLVDWVGFSNFIQIATLSKFAPTFGRILSWNVLWAVSATLLNYFAGLGLALLLNKKCVKGTIIWRAFPILAYAVPGFITLIGFRFMFSYGGPVNQIIMDMGYKAIGFLDIDAKWMARLIGLLVNAWITVPSIMLLATGILTNMDNEQLEAAKIDGAKRWKQFTKIVLPFVLFSTTPVLIGQFIGNFNNFGIFFFLRGGLYMDGYFLASDTDLLINWLYNLSISNNYYNIGAAISLVIFFITSMISLFVYVKSPSYKEEDVYR</sequence>
<dbReference type="PROSITE" id="PS50928">
    <property type="entry name" value="ABC_TM1"/>
    <property type="match status" value="1"/>
</dbReference>
<evidence type="ECO:0000256" key="7">
    <source>
        <dbReference type="ARBA" id="ARBA00022989"/>
    </source>
</evidence>
<dbReference type="InterPro" id="IPR035906">
    <property type="entry name" value="MetI-like_sf"/>
</dbReference>
<dbReference type="STRING" id="670482.SAMN04488542_112100"/>
<feature type="transmembrane region" description="Helical" evidence="9">
    <location>
        <begin position="87"/>
        <end position="108"/>
    </location>
</feature>
<feature type="transmembrane region" description="Helical" evidence="9">
    <location>
        <begin position="212"/>
        <end position="234"/>
    </location>
</feature>
<feature type="transmembrane region" description="Helical" evidence="9">
    <location>
        <begin position="298"/>
        <end position="321"/>
    </location>
</feature>
<evidence type="ECO:0000313" key="13">
    <source>
        <dbReference type="Proteomes" id="UP000198972"/>
    </source>
</evidence>
<dbReference type="CDD" id="cd06261">
    <property type="entry name" value="TM_PBP2"/>
    <property type="match status" value="1"/>
</dbReference>
<keyword evidence="6 9" id="KW-0812">Transmembrane</keyword>
<dbReference type="Gene3D" id="1.10.3720.10">
    <property type="entry name" value="MetI-like"/>
    <property type="match status" value="1"/>
</dbReference>
<keyword evidence="4 10" id="KW-1003">Cell membrane</keyword>
<dbReference type="InterPro" id="IPR000515">
    <property type="entry name" value="MetI-like"/>
</dbReference>
<accession>A0A1G7LX33</accession>
<dbReference type="GO" id="GO:0042956">
    <property type="term" value="P:maltodextrin transmembrane transport"/>
    <property type="evidence" value="ECO:0007669"/>
    <property type="project" value="TreeGrafter"/>
</dbReference>
<dbReference type="PANTHER" id="PTHR47314:SF1">
    <property type="entry name" value="MALTOSE_MALTODEXTRIN TRANSPORT SYSTEM PERMEASE PROTEIN MALF"/>
    <property type="match status" value="1"/>
</dbReference>
<dbReference type="SUPFAM" id="SSF160964">
    <property type="entry name" value="MalF N-terminal region-like"/>
    <property type="match status" value="1"/>
</dbReference>
<evidence type="ECO:0000256" key="8">
    <source>
        <dbReference type="ARBA" id="ARBA00023136"/>
    </source>
</evidence>
<dbReference type="GO" id="GO:1990060">
    <property type="term" value="C:maltose transport complex"/>
    <property type="evidence" value="ECO:0007669"/>
    <property type="project" value="TreeGrafter"/>
</dbReference>
<dbReference type="Proteomes" id="UP000198972">
    <property type="component" value="Unassembled WGS sequence"/>
</dbReference>
<dbReference type="AlphaFoldDB" id="A0A1G7LX33"/>
<evidence type="ECO:0000259" key="11">
    <source>
        <dbReference type="PROSITE" id="PS50928"/>
    </source>
</evidence>
<comment type="subcellular location">
    <subcellularLocation>
        <location evidence="1 9">Cell membrane</location>
        <topology evidence="1 9">Multi-pass membrane protein</topology>
    </subcellularLocation>
</comment>
<comment type="similarity">
    <text evidence="2 10">Belongs to the binding-protein-dependent transport system permease family. MalFG subfamily.</text>
</comment>
<gene>
    <name evidence="12" type="ORF">SAMN04488542_112100</name>
</gene>
<keyword evidence="7 9" id="KW-1133">Transmembrane helix</keyword>
<dbReference type="PANTHER" id="PTHR47314">
    <property type="entry name" value="MALTOSE/MALTODEXTRIN TRANSPORT SYSTEM PERMEASE PROTEIN MALF"/>
    <property type="match status" value="1"/>
</dbReference>